<proteinExistence type="predicted"/>
<accession>A0AAD8APE8</accession>
<name>A0AAD8APE8_BIOPF</name>
<keyword evidence="1" id="KW-1133">Transmembrane helix</keyword>
<gene>
    <name evidence="2" type="ORF">Bpfe_031216</name>
</gene>
<organism evidence="2 3">
    <name type="scientific">Biomphalaria pfeifferi</name>
    <name type="common">Bloodfluke planorb</name>
    <name type="synonym">Freshwater snail</name>
    <dbReference type="NCBI Taxonomy" id="112525"/>
    <lineage>
        <taxon>Eukaryota</taxon>
        <taxon>Metazoa</taxon>
        <taxon>Spiralia</taxon>
        <taxon>Lophotrochozoa</taxon>
        <taxon>Mollusca</taxon>
        <taxon>Gastropoda</taxon>
        <taxon>Heterobranchia</taxon>
        <taxon>Euthyneura</taxon>
        <taxon>Panpulmonata</taxon>
        <taxon>Hygrophila</taxon>
        <taxon>Lymnaeoidea</taxon>
        <taxon>Planorbidae</taxon>
        <taxon>Biomphalaria</taxon>
    </lineage>
</organism>
<keyword evidence="1" id="KW-0472">Membrane</keyword>
<evidence type="ECO:0000256" key="1">
    <source>
        <dbReference type="SAM" id="Phobius"/>
    </source>
</evidence>
<keyword evidence="3" id="KW-1185">Reference proteome</keyword>
<dbReference type="AlphaFoldDB" id="A0AAD8APE8"/>
<reference evidence="2" key="1">
    <citation type="journal article" date="2023" name="PLoS Negl. Trop. Dis.">
        <title>A genome sequence for Biomphalaria pfeifferi, the major vector snail for the human-infecting parasite Schistosoma mansoni.</title>
        <authorList>
            <person name="Bu L."/>
            <person name="Lu L."/>
            <person name="Laidemitt M.R."/>
            <person name="Zhang S.M."/>
            <person name="Mutuku M."/>
            <person name="Mkoji G."/>
            <person name="Steinauer M."/>
            <person name="Loker E.S."/>
        </authorList>
    </citation>
    <scope>NUCLEOTIDE SEQUENCE</scope>
    <source>
        <strain evidence="2">KasaAsao</strain>
    </source>
</reference>
<feature type="transmembrane region" description="Helical" evidence="1">
    <location>
        <begin position="47"/>
        <end position="65"/>
    </location>
</feature>
<feature type="transmembrane region" description="Helical" evidence="1">
    <location>
        <begin position="197"/>
        <end position="218"/>
    </location>
</feature>
<evidence type="ECO:0000313" key="3">
    <source>
        <dbReference type="Proteomes" id="UP001233172"/>
    </source>
</evidence>
<sequence>MSGKGKGFVFRYGSLTPSIVLFAAAVFWFLIFFLQTDGYAWSDERKIVLGIFSLGAAYLLIDNGIKLIKRLTSRTHQYLIITPLYVIDIENNDVSFWNLEQLVKADNIKWEDHRSVQTSEIVLKFDNGEKKINVGDIDTAERTVEEIEYLKKKYVESTVRNDFEYLDANDDFLGFETSTVETKRNFDYGFAFQAGKIAASLLLAAGVMFAGLSLNNYFDDKLSWQSAQSIDRASSYRNYVQTHPDGRWTADADEKLKSLYDSAEQKYRASLNKGFDEKAVEAISEILKYAKETKNYRVKVEFAKDIKIPPNIEGRIERRV</sequence>
<comment type="caution">
    <text evidence="2">The sequence shown here is derived from an EMBL/GenBank/DDBJ whole genome shotgun (WGS) entry which is preliminary data.</text>
</comment>
<dbReference type="Proteomes" id="UP001233172">
    <property type="component" value="Unassembled WGS sequence"/>
</dbReference>
<feature type="transmembrane region" description="Helical" evidence="1">
    <location>
        <begin position="12"/>
        <end position="35"/>
    </location>
</feature>
<evidence type="ECO:0000313" key="2">
    <source>
        <dbReference type="EMBL" id="KAK0039383.1"/>
    </source>
</evidence>
<protein>
    <submittedName>
        <fullName evidence="2">Uncharacterized protein</fullName>
    </submittedName>
</protein>
<reference evidence="2" key="2">
    <citation type="submission" date="2023-04" db="EMBL/GenBank/DDBJ databases">
        <authorList>
            <person name="Bu L."/>
            <person name="Lu L."/>
            <person name="Laidemitt M.R."/>
            <person name="Zhang S.M."/>
            <person name="Mutuku M."/>
            <person name="Mkoji G."/>
            <person name="Steinauer M."/>
            <person name="Loker E.S."/>
        </authorList>
    </citation>
    <scope>NUCLEOTIDE SEQUENCE</scope>
    <source>
        <strain evidence="2">KasaAsao</strain>
        <tissue evidence="2">Whole Snail</tissue>
    </source>
</reference>
<dbReference type="EMBL" id="JASAOG010000451">
    <property type="protein sequence ID" value="KAK0039383.1"/>
    <property type="molecule type" value="Genomic_DNA"/>
</dbReference>
<keyword evidence="1" id="KW-0812">Transmembrane</keyword>